<accession>X1JT05</accession>
<feature type="non-terminal residue" evidence="1">
    <location>
        <position position="1"/>
    </location>
</feature>
<organism evidence="1">
    <name type="scientific">marine sediment metagenome</name>
    <dbReference type="NCBI Taxonomy" id="412755"/>
    <lineage>
        <taxon>unclassified sequences</taxon>
        <taxon>metagenomes</taxon>
        <taxon>ecological metagenomes</taxon>
    </lineage>
</organism>
<evidence type="ECO:0000313" key="1">
    <source>
        <dbReference type="EMBL" id="GAH81409.1"/>
    </source>
</evidence>
<gene>
    <name evidence="1" type="ORF">S03H2_63003</name>
</gene>
<reference evidence="1" key="1">
    <citation type="journal article" date="2014" name="Front. Microbiol.">
        <title>High frequency of phylogenetically diverse reductive dehalogenase-homologous genes in deep subseafloor sedimentary metagenomes.</title>
        <authorList>
            <person name="Kawai M."/>
            <person name="Futagami T."/>
            <person name="Toyoda A."/>
            <person name="Takaki Y."/>
            <person name="Nishi S."/>
            <person name="Hori S."/>
            <person name="Arai W."/>
            <person name="Tsubouchi T."/>
            <person name="Morono Y."/>
            <person name="Uchiyama I."/>
            <person name="Ito T."/>
            <person name="Fujiyama A."/>
            <person name="Inagaki F."/>
            <person name="Takami H."/>
        </authorList>
    </citation>
    <scope>NUCLEOTIDE SEQUENCE</scope>
    <source>
        <strain evidence="1">Expedition CK06-06</strain>
    </source>
</reference>
<sequence length="44" mass="4811">LTSPIRARSWSITLAYAKLIGARCTRESKDAHTPGTGEKEILNP</sequence>
<comment type="caution">
    <text evidence="1">The sequence shown here is derived from an EMBL/GenBank/DDBJ whole genome shotgun (WGS) entry which is preliminary data.</text>
</comment>
<dbReference type="AlphaFoldDB" id="X1JT05"/>
<name>X1JT05_9ZZZZ</name>
<dbReference type="EMBL" id="BARU01040787">
    <property type="protein sequence ID" value="GAH81409.1"/>
    <property type="molecule type" value="Genomic_DNA"/>
</dbReference>
<protein>
    <submittedName>
        <fullName evidence="1">Uncharacterized protein</fullName>
    </submittedName>
</protein>
<proteinExistence type="predicted"/>